<protein>
    <recommendedName>
        <fullName evidence="3">Ribosomal protein</fullName>
    </recommendedName>
</protein>
<organism evidence="1 2">
    <name type="scientific">Pristionchus entomophagus</name>
    <dbReference type="NCBI Taxonomy" id="358040"/>
    <lineage>
        <taxon>Eukaryota</taxon>
        <taxon>Metazoa</taxon>
        <taxon>Ecdysozoa</taxon>
        <taxon>Nematoda</taxon>
        <taxon>Chromadorea</taxon>
        <taxon>Rhabditida</taxon>
        <taxon>Rhabditina</taxon>
        <taxon>Diplogasteromorpha</taxon>
        <taxon>Diplogasteroidea</taxon>
        <taxon>Neodiplogasteridae</taxon>
        <taxon>Pristionchus</taxon>
    </lineage>
</organism>
<accession>A0AAV5UA36</accession>
<gene>
    <name evidence="1" type="ORF">PENTCL1PPCAC_25702</name>
</gene>
<evidence type="ECO:0000313" key="2">
    <source>
        <dbReference type="Proteomes" id="UP001432027"/>
    </source>
</evidence>
<evidence type="ECO:0000313" key="1">
    <source>
        <dbReference type="EMBL" id="GMT03528.1"/>
    </source>
</evidence>
<proteinExistence type="predicted"/>
<dbReference type="AlphaFoldDB" id="A0AAV5UA36"/>
<dbReference type="EMBL" id="BTSX01000006">
    <property type="protein sequence ID" value="GMT03528.1"/>
    <property type="molecule type" value="Genomic_DNA"/>
</dbReference>
<reference evidence="1" key="1">
    <citation type="submission" date="2023-10" db="EMBL/GenBank/DDBJ databases">
        <title>Genome assembly of Pristionchus species.</title>
        <authorList>
            <person name="Yoshida K."/>
            <person name="Sommer R.J."/>
        </authorList>
    </citation>
    <scope>NUCLEOTIDE SEQUENCE</scope>
    <source>
        <strain evidence="1">RS0144</strain>
    </source>
</reference>
<evidence type="ECO:0008006" key="3">
    <source>
        <dbReference type="Google" id="ProtNLM"/>
    </source>
</evidence>
<dbReference type="Proteomes" id="UP001432027">
    <property type="component" value="Unassembled WGS sequence"/>
</dbReference>
<keyword evidence="2" id="KW-1185">Reference proteome</keyword>
<feature type="non-terminal residue" evidence="1">
    <location>
        <position position="112"/>
    </location>
</feature>
<name>A0AAV5UA36_9BILA</name>
<comment type="caution">
    <text evidence="1">The sequence shown here is derived from an EMBL/GenBank/DDBJ whole genome shotgun (WGS) entry which is preliminary data.</text>
</comment>
<sequence>MWKTTRTTRKKEFRMHVAVVIRASAFLDGNASGVDRIHREQYEPRNWRGMRTRTRSTWSVLGSTSLSPFSPASLANRFLNRRTGRRARNRLANSRVDSSARVCSRFRGWNPV</sequence>